<proteinExistence type="predicted"/>
<dbReference type="InterPro" id="IPR029062">
    <property type="entry name" value="Class_I_gatase-like"/>
</dbReference>
<dbReference type="SUPFAM" id="SSF52317">
    <property type="entry name" value="Class I glutamine amidotransferase-like"/>
    <property type="match status" value="1"/>
</dbReference>
<sequence length="286" mass="31816">MVYPEGGAEGGQEYYPPADFKGKVGYHLEGVIPLILILIILFFVAIRFDIITSSTPLVGPIAEIFEGGAKPSSMLIIGATSQEVLDVLNDNDDLIRYRIKTADSLRRNPREQLAQYDIVMLDQSQEANKEVSRELGEGIEKYVAAGGNLIVVLDSGIRRPGAFDVIGWENTFGQTVPVSCDRVINDIPVCLDRRIVRGKLYREDEDHPILRGIEAFPAEPELFAIFETFDVTPTGKEIAYIQEASAARKTYPAIVEKPTLVGKSIYFNYNPGITRGILESTLRYMR</sequence>
<evidence type="ECO:0000313" key="3">
    <source>
        <dbReference type="Proteomes" id="UP000577419"/>
    </source>
</evidence>
<evidence type="ECO:0000256" key="1">
    <source>
        <dbReference type="SAM" id="Phobius"/>
    </source>
</evidence>
<feature type="transmembrane region" description="Helical" evidence="1">
    <location>
        <begin position="24"/>
        <end position="46"/>
    </location>
</feature>
<organism evidence="2 3">
    <name type="scientific">Candidatus Iainarchaeum sp</name>
    <dbReference type="NCBI Taxonomy" id="3101447"/>
    <lineage>
        <taxon>Archaea</taxon>
        <taxon>Candidatus Iainarchaeota</taxon>
        <taxon>Candidatus Iainarchaeia</taxon>
        <taxon>Candidatus Iainarchaeales</taxon>
        <taxon>Candidatus Iainarchaeaceae</taxon>
        <taxon>Candidatus Iainarchaeum</taxon>
    </lineage>
</organism>
<keyword evidence="1" id="KW-0472">Membrane</keyword>
<name>A0A7J4IUG4_9ARCH</name>
<dbReference type="Proteomes" id="UP000577419">
    <property type="component" value="Unassembled WGS sequence"/>
</dbReference>
<dbReference type="AlphaFoldDB" id="A0A7J4IUG4"/>
<comment type="caution">
    <text evidence="2">The sequence shown here is derived from an EMBL/GenBank/DDBJ whole genome shotgun (WGS) entry which is preliminary data.</text>
</comment>
<protein>
    <recommendedName>
        <fullName evidence="4">DUF4350 domain-containing protein</fullName>
    </recommendedName>
</protein>
<keyword evidence="1" id="KW-0812">Transmembrane</keyword>
<accession>A0A7J4IUG4</accession>
<dbReference type="EMBL" id="DUFG01000018">
    <property type="protein sequence ID" value="HIH08480.1"/>
    <property type="molecule type" value="Genomic_DNA"/>
</dbReference>
<keyword evidence="1" id="KW-1133">Transmembrane helix</keyword>
<gene>
    <name evidence="2" type="ORF">HA237_03860</name>
</gene>
<reference evidence="3" key="1">
    <citation type="journal article" date="2020" name="bioRxiv">
        <title>A rank-normalized archaeal taxonomy based on genome phylogeny resolves widespread incomplete and uneven classifications.</title>
        <authorList>
            <person name="Rinke C."/>
            <person name="Chuvochina M."/>
            <person name="Mussig A.J."/>
            <person name="Chaumeil P.-A."/>
            <person name="Waite D.W."/>
            <person name="Whitman W.B."/>
            <person name="Parks D.H."/>
            <person name="Hugenholtz P."/>
        </authorList>
    </citation>
    <scope>NUCLEOTIDE SEQUENCE [LARGE SCALE GENOMIC DNA]</scope>
</reference>
<dbReference type="Gene3D" id="3.40.50.880">
    <property type="match status" value="1"/>
</dbReference>
<evidence type="ECO:0008006" key="4">
    <source>
        <dbReference type="Google" id="ProtNLM"/>
    </source>
</evidence>
<evidence type="ECO:0000313" key="2">
    <source>
        <dbReference type="EMBL" id="HIH08480.1"/>
    </source>
</evidence>